<evidence type="ECO:0000313" key="3">
    <source>
        <dbReference type="Proteomes" id="UP001245184"/>
    </source>
</evidence>
<dbReference type="InterPro" id="IPR041183">
    <property type="entry name" value="Cyclophilin-like"/>
</dbReference>
<proteinExistence type="predicted"/>
<dbReference type="Proteomes" id="UP001245184">
    <property type="component" value="Unassembled WGS sequence"/>
</dbReference>
<dbReference type="InterPro" id="IPR029000">
    <property type="entry name" value="Cyclophilin-like_dom_sf"/>
</dbReference>
<protein>
    <recommendedName>
        <fullName evidence="1">Cyclophilin-like domain-containing protein</fullName>
    </recommendedName>
</protein>
<gene>
    <name evidence="2" type="ORF">QF025_002590</name>
</gene>
<accession>A0ABD5CH49</accession>
<dbReference type="RefSeq" id="WP_307254438.1">
    <property type="nucleotide sequence ID" value="NZ_ATXV01000005.1"/>
</dbReference>
<name>A0ABD5CH49_9BURK</name>
<sequence length="174" mass="18980">MDTKVCRTVALAVAFATTALPFMSRGASALKSQTNPAYVQTASAKQAATMSNKSTALARIRLNFDGKQAEVELNDNPASRDFVSMLPLTLNFRDYNGVEKVAYPPRKLSTKGASFGLTPSVGDFALYAPWGNLVAYYRGFRHSDDLVHLGRFTSGIEELSKMDGEFSVRIEAVQ</sequence>
<organism evidence="2 3">
    <name type="scientific">Paraburkholderia graminis</name>
    <dbReference type="NCBI Taxonomy" id="60548"/>
    <lineage>
        <taxon>Bacteria</taxon>
        <taxon>Pseudomonadati</taxon>
        <taxon>Pseudomonadota</taxon>
        <taxon>Betaproteobacteria</taxon>
        <taxon>Burkholderiales</taxon>
        <taxon>Burkholderiaceae</taxon>
        <taxon>Paraburkholderia</taxon>
    </lineage>
</organism>
<dbReference type="Pfam" id="PF18050">
    <property type="entry name" value="Cyclophil_like2"/>
    <property type="match status" value="1"/>
</dbReference>
<feature type="domain" description="Cyclophilin-like" evidence="1">
    <location>
        <begin position="62"/>
        <end position="171"/>
    </location>
</feature>
<dbReference type="EMBL" id="JAVIZN010000002">
    <property type="protein sequence ID" value="MDR6203870.1"/>
    <property type="molecule type" value="Genomic_DNA"/>
</dbReference>
<evidence type="ECO:0000313" key="2">
    <source>
        <dbReference type="EMBL" id="MDR6203870.1"/>
    </source>
</evidence>
<reference evidence="2 3" key="1">
    <citation type="submission" date="2023-08" db="EMBL/GenBank/DDBJ databases">
        <title>Genome sequencing of plant associated microbes to promote plant fitness in Sorghum bicolor and Oryza sativa.</title>
        <authorList>
            <person name="Coleman-Derr D."/>
        </authorList>
    </citation>
    <scope>NUCLEOTIDE SEQUENCE [LARGE SCALE GENOMIC DNA]</scope>
    <source>
        <strain evidence="2 3">SLBN-33</strain>
    </source>
</reference>
<dbReference type="SUPFAM" id="SSF50891">
    <property type="entry name" value="Cyclophilin-like"/>
    <property type="match status" value="1"/>
</dbReference>
<dbReference type="AlphaFoldDB" id="A0ABD5CH49"/>
<evidence type="ECO:0000259" key="1">
    <source>
        <dbReference type="Pfam" id="PF18050"/>
    </source>
</evidence>
<comment type="caution">
    <text evidence="2">The sequence shown here is derived from an EMBL/GenBank/DDBJ whole genome shotgun (WGS) entry which is preliminary data.</text>
</comment>
<dbReference type="Gene3D" id="2.40.100.20">
    <property type="match status" value="1"/>
</dbReference>